<proteinExistence type="predicted"/>
<dbReference type="Proteomes" id="UP000279470">
    <property type="component" value="Unassembled WGS sequence"/>
</dbReference>
<organism evidence="1 2">
    <name type="scientific">Candidatus Aquarickettsia rohweri</name>
    <dbReference type="NCBI Taxonomy" id="2602574"/>
    <lineage>
        <taxon>Bacteria</taxon>
        <taxon>Pseudomonadati</taxon>
        <taxon>Pseudomonadota</taxon>
        <taxon>Alphaproteobacteria</taxon>
        <taxon>Rickettsiales</taxon>
        <taxon>Candidatus Midichloriaceae</taxon>
        <taxon>Candidatus Aquarickettsia</taxon>
    </lineage>
</organism>
<protein>
    <submittedName>
        <fullName evidence="1">Uncharacterized protein</fullName>
    </submittedName>
</protein>
<dbReference type="EMBL" id="RXFM01000028">
    <property type="protein sequence ID" value="RST68508.1"/>
    <property type="molecule type" value="Genomic_DNA"/>
</dbReference>
<evidence type="ECO:0000313" key="1">
    <source>
        <dbReference type="EMBL" id="RST68508.1"/>
    </source>
</evidence>
<accession>A0A3S0AA44</accession>
<dbReference type="AlphaFoldDB" id="A0A3S0AA44"/>
<evidence type="ECO:0000313" key="2">
    <source>
        <dbReference type="Proteomes" id="UP000279470"/>
    </source>
</evidence>
<comment type="caution">
    <text evidence="1">The sequence shown here is derived from an EMBL/GenBank/DDBJ whole genome shotgun (WGS) entry which is preliminary data.</text>
</comment>
<sequence>MTVNSIGTALANQNLRTSIESRLAKMDDIEKQVQSQRKHEKIYQFSPQQANEVINISQSIFDQQSNLEVLEKGLRKANEMSNELKDLRIYLQQQLKSWQEQSNPTNHFSEQEKERFASNLLSGLENFLNKKSMYDGTFLFAGESVNTKPISTTSSSTDADNYYNGSTQNTVFNYNSKQIELEFNAGDISIKDLVTLFADIKRNGDSADGSVIADFEKCIYDLTDAKKRIDLTSRDLLQLRDIEKSNLDESQKSYSDLTFKAQFEAITELEQVSQQLTGIYTSIRYYSSKLLDFLR</sequence>
<gene>
    <name evidence="1" type="ORF">EIC27_02755</name>
</gene>
<reference evidence="2" key="1">
    <citation type="submission" date="2018-11" db="EMBL/GenBank/DDBJ databases">
        <title>Phylogenetic, genomic, and biogeographic characterization of a novel and ubiquitous marine invertebrate-associated Rickettsiales parasite, Candidatus Marinoinvertebrata rohwerii, gen. nov., sp. nov.</title>
        <authorList>
            <person name="Klinges J.G."/>
            <person name="Rosales S.M."/>
            <person name="Mcminds R."/>
            <person name="Shaver E.C."/>
            <person name="Shantz A."/>
            <person name="Peters E.C."/>
            <person name="Burkepile D.E."/>
            <person name="Silliman B.R."/>
            <person name="Vega Thurber R.L."/>
        </authorList>
    </citation>
    <scope>NUCLEOTIDE SEQUENCE [LARGE SCALE GENOMIC DNA]</scope>
    <source>
        <strain evidence="2">a_cerv_44</strain>
    </source>
</reference>
<dbReference type="RefSeq" id="WP_126044622.1">
    <property type="nucleotide sequence ID" value="NZ_RXFM01000028.1"/>
</dbReference>
<name>A0A3S0AA44_9RICK</name>
<keyword evidence="2" id="KW-1185">Reference proteome</keyword>